<sequence>MGLLSKSENKNPAGSGTQEEKKSWYARYHDKKRGKPIDDEELQKHLGMNKEELKIWARDRPGVGKNQLAGSAGKGSMSGLGGMAMADGLGGWGPEAEPKEDNRGLKFPPAKTGNKHNGTDE</sequence>
<dbReference type="Proteomes" id="UP000887229">
    <property type="component" value="Unassembled WGS sequence"/>
</dbReference>
<evidence type="ECO:0000256" key="1">
    <source>
        <dbReference type="SAM" id="MobiDB-lite"/>
    </source>
</evidence>
<feature type="region of interest" description="Disordered" evidence="1">
    <location>
        <begin position="1"/>
        <end position="40"/>
    </location>
</feature>
<dbReference type="RefSeq" id="XP_046114240.1">
    <property type="nucleotide sequence ID" value="XM_046267098.1"/>
</dbReference>
<organism evidence="2 3">
    <name type="scientific">Emericellopsis atlantica</name>
    <dbReference type="NCBI Taxonomy" id="2614577"/>
    <lineage>
        <taxon>Eukaryota</taxon>
        <taxon>Fungi</taxon>
        <taxon>Dikarya</taxon>
        <taxon>Ascomycota</taxon>
        <taxon>Pezizomycotina</taxon>
        <taxon>Sordariomycetes</taxon>
        <taxon>Hypocreomycetidae</taxon>
        <taxon>Hypocreales</taxon>
        <taxon>Bionectriaceae</taxon>
        <taxon>Emericellopsis</taxon>
    </lineage>
</organism>
<keyword evidence="3" id="KW-1185">Reference proteome</keyword>
<feature type="region of interest" description="Disordered" evidence="1">
    <location>
        <begin position="86"/>
        <end position="121"/>
    </location>
</feature>
<name>A0A9P7ZE77_9HYPO</name>
<proteinExistence type="predicted"/>
<dbReference type="GeneID" id="70298001"/>
<dbReference type="OrthoDB" id="4837859at2759"/>
<protein>
    <submittedName>
        <fullName evidence="2">Uncharacterized protein</fullName>
    </submittedName>
</protein>
<dbReference type="AlphaFoldDB" id="A0A9P7ZE77"/>
<accession>A0A9P7ZE77</accession>
<reference evidence="2" key="1">
    <citation type="journal article" date="2021" name="IMA Fungus">
        <title>Genomic characterization of three marine fungi, including Emericellopsis atlantica sp. nov. with signatures of a generalist lifestyle and marine biomass degradation.</title>
        <authorList>
            <person name="Hagestad O.C."/>
            <person name="Hou L."/>
            <person name="Andersen J.H."/>
            <person name="Hansen E.H."/>
            <person name="Altermark B."/>
            <person name="Li C."/>
            <person name="Kuhnert E."/>
            <person name="Cox R.J."/>
            <person name="Crous P.W."/>
            <person name="Spatafora J.W."/>
            <person name="Lail K."/>
            <person name="Amirebrahimi M."/>
            <person name="Lipzen A."/>
            <person name="Pangilinan J."/>
            <person name="Andreopoulos W."/>
            <person name="Hayes R.D."/>
            <person name="Ng V."/>
            <person name="Grigoriev I.V."/>
            <person name="Jackson S.A."/>
            <person name="Sutton T.D.S."/>
            <person name="Dobson A.D.W."/>
            <person name="Rama T."/>
        </authorList>
    </citation>
    <scope>NUCLEOTIDE SEQUENCE</scope>
    <source>
        <strain evidence="2">TS7</strain>
    </source>
</reference>
<gene>
    <name evidence="2" type="ORF">F5Z01DRAFT_753730</name>
</gene>
<evidence type="ECO:0000313" key="3">
    <source>
        <dbReference type="Proteomes" id="UP000887229"/>
    </source>
</evidence>
<dbReference type="EMBL" id="MU251279">
    <property type="protein sequence ID" value="KAG9250316.1"/>
    <property type="molecule type" value="Genomic_DNA"/>
</dbReference>
<evidence type="ECO:0000313" key="2">
    <source>
        <dbReference type="EMBL" id="KAG9250316.1"/>
    </source>
</evidence>
<comment type="caution">
    <text evidence="2">The sequence shown here is derived from an EMBL/GenBank/DDBJ whole genome shotgun (WGS) entry which is preliminary data.</text>
</comment>